<feature type="transmembrane region" description="Helical" evidence="7">
    <location>
        <begin position="136"/>
        <end position="157"/>
    </location>
</feature>
<proteinExistence type="predicted"/>
<sequence length="634" mass="69589">MASGLLVRVSRVRVGKRPLLFLPYALWSLTVASLLLTFLPLVHPGVAVWQLPAEEVIPFYVVGATSISYALLLFLACAGDRGVNLYMAVASGILCYGMGACVLLLLPELAFSRGILGSSVGLAILLGLYPLVLPRFIFMFSLPLLLLLVVAVNGWFLQRPVIESPAEPERIISARYVINKETQQVVPQQPEAEGGALTPYGEGFIAATANGLFYRLDWTGQGNELHADALKLSSPLAGRDTFYEKKPAGLQFRITDILVEYGDGDGSDALLVSHQVWDREDDCFRMAVSRARLDPQEPGSAADWERLYTTQPCIEQPFDTVETGGRLAWVDGGLMFTLGDHGKDGRGGPAYPQIPSSDYGKVLLLDMQGGAEVFTLGHRNPQGLLVDSADRIWVTEHGPAGGDELNLLREGGNYGWPLATYGADYNKRTWPLNPDSLDHGGFTEPVYAFVPSVAISNLIQVGAKQFPRWKGDFLIGSLRKESLYRAHVREERVIYVEPLTVGKRIRDLVEAEDGRVLLWSDDETVTVLSRRPDANTGEDIFDQCRVCHERMGRDEAPAPNLSGIVGRKIAAKRNFNYSPALRAVKGRWTEARLLEFLQNPQQFAPGTSMGANGVSDAAERAALVQFLKTYGKKP</sequence>
<keyword evidence="7" id="KW-0812">Transmembrane</keyword>
<reference evidence="9" key="1">
    <citation type="submission" date="2019-02" db="EMBL/GenBank/DDBJ databases">
        <authorList>
            <person name="Li S.-H."/>
        </authorList>
    </citation>
    <scope>NUCLEOTIDE SEQUENCE</scope>
    <source>
        <strain evidence="9">IMCC11814</strain>
    </source>
</reference>
<evidence type="ECO:0000256" key="1">
    <source>
        <dbReference type="ARBA" id="ARBA00022448"/>
    </source>
</evidence>
<keyword evidence="5 6" id="KW-0408">Iron</keyword>
<feature type="transmembrane region" description="Helical" evidence="7">
    <location>
        <begin position="57"/>
        <end position="78"/>
    </location>
</feature>
<dbReference type="InterPro" id="IPR011042">
    <property type="entry name" value="6-blade_b-propeller_TolB-like"/>
</dbReference>
<evidence type="ECO:0000256" key="4">
    <source>
        <dbReference type="ARBA" id="ARBA00022982"/>
    </source>
</evidence>
<keyword evidence="1" id="KW-0813">Transport</keyword>
<evidence type="ECO:0000256" key="6">
    <source>
        <dbReference type="PROSITE-ProRule" id="PRU00433"/>
    </source>
</evidence>
<comment type="caution">
    <text evidence="9">The sequence shown here is derived from an EMBL/GenBank/DDBJ whole genome shotgun (WGS) entry which is preliminary data.</text>
</comment>
<dbReference type="InterPro" id="IPR011041">
    <property type="entry name" value="Quinoprot_gluc/sorb_DH_b-prop"/>
</dbReference>
<evidence type="ECO:0000313" key="9">
    <source>
        <dbReference type="EMBL" id="MCX2978008.1"/>
    </source>
</evidence>
<evidence type="ECO:0000259" key="8">
    <source>
        <dbReference type="PROSITE" id="PS51007"/>
    </source>
</evidence>
<gene>
    <name evidence="9" type="ORF">EYC82_11635</name>
</gene>
<dbReference type="PRINTS" id="PR00604">
    <property type="entry name" value="CYTCHRMECIAB"/>
</dbReference>
<dbReference type="Gene3D" id="1.10.760.10">
    <property type="entry name" value="Cytochrome c-like domain"/>
    <property type="match status" value="1"/>
</dbReference>
<dbReference type="Gene3D" id="2.120.10.30">
    <property type="entry name" value="TolB, C-terminal domain"/>
    <property type="match status" value="1"/>
</dbReference>
<accession>A0ABT3T6W0</accession>
<evidence type="ECO:0000256" key="7">
    <source>
        <dbReference type="SAM" id="Phobius"/>
    </source>
</evidence>
<dbReference type="InterPro" id="IPR002327">
    <property type="entry name" value="Cyt_c_1A/1B"/>
</dbReference>
<dbReference type="Pfam" id="PF07995">
    <property type="entry name" value="GSDH"/>
    <property type="match status" value="1"/>
</dbReference>
<organism evidence="9 10">
    <name type="scientific">Candidatus Marimicrobium litorale</name>
    <dbReference type="NCBI Taxonomy" id="2518991"/>
    <lineage>
        <taxon>Bacteria</taxon>
        <taxon>Pseudomonadati</taxon>
        <taxon>Pseudomonadota</taxon>
        <taxon>Gammaproteobacteria</taxon>
        <taxon>Cellvibrionales</taxon>
        <taxon>Halieaceae</taxon>
        <taxon>Marimicrobium</taxon>
    </lineage>
</organism>
<keyword evidence="3 6" id="KW-0479">Metal-binding</keyword>
<keyword evidence="4" id="KW-0249">Electron transport</keyword>
<dbReference type="SUPFAM" id="SSF46626">
    <property type="entry name" value="Cytochrome c"/>
    <property type="match status" value="1"/>
</dbReference>
<feature type="transmembrane region" description="Helical" evidence="7">
    <location>
        <begin position="21"/>
        <end position="42"/>
    </location>
</feature>
<keyword evidence="10" id="KW-1185">Reference proteome</keyword>
<dbReference type="PROSITE" id="PS51007">
    <property type="entry name" value="CYTC"/>
    <property type="match status" value="1"/>
</dbReference>
<dbReference type="InterPro" id="IPR012938">
    <property type="entry name" value="Glc/Sorbosone_DH"/>
</dbReference>
<dbReference type="SUPFAM" id="SSF50952">
    <property type="entry name" value="Soluble quinoprotein glucose dehydrogenase"/>
    <property type="match status" value="1"/>
</dbReference>
<feature type="domain" description="Cytochrome c" evidence="8">
    <location>
        <begin position="532"/>
        <end position="631"/>
    </location>
</feature>
<dbReference type="InterPro" id="IPR009056">
    <property type="entry name" value="Cyt_c-like_dom"/>
</dbReference>
<evidence type="ECO:0000313" key="10">
    <source>
        <dbReference type="Proteomes" id="UP001143304"/>
    </source>
</evidence>
<dbReference type="InterPro" id="IPR036909">
    <property type="entry name" value="Cyt_c-like_dom_sf"/>
</dbReference>
<dbReference type="RefSeq" id="WP_279249710.1">
    <property type="nucleotide sequence ID" value="NZ_SHNO01000001.1"/>
</dbReference>
<dbReference type="PANTHER" id="PTHR11961">
    <property type="entry name" value="CYTOCHROME C"/>
    <property type="match status" value="1"/>
</dbReference>
<keyword evidence="2 6" id="KW-0349">Heme</keyword>
<evidence type="ECO:0000256" key="2">
    <source>
        <dbReference type="ARBA" id="ARBA00022617"/>
    </source>
</evidence>
<keyword evidence="7" id="KW-1133">Transmembrane helix</keyword>
<evidence type="ECO:0000256" key="5">
    <source>
        <dbReference type="ARBA" id="ARBA00023004"/>
    </source>
</evidence>
<keyword evidence="7" id="KW-0472">Membrane</keyword>
<evidence type="ECO:0000256" key="3">
    <source>
        <dbReference type="ARBA" id="ARBA00022723"/>
    </source>
</evidence>
<dbReference type="Proteomes" id="UP001143304">
    <property type="component" value="Unassembled WGS sequence"/>
</dbReference>
<feature type="transmembrane region" description="Helical" evidence="7">
    <location>
        <begin position="85"/>
        <end position="105"/>
    </location>
</feature>
<protein>
    <submittedName>
        <fullName evidence="9">C-type cytochrome</fullName>
    </submittedName>
</protein>
<feature type="transmembrane region" description="Helical" evidence="7">
    <location>
        <begin position="111"/>
        <end position="129"/>
    </location>
</feature>
<dbReference type="EMBL" id="SHNO01000001">
    <property type="protein sequence ID" value="MCX2978008.1"/>
    <property type="molecule type" value="Genomic_DNA"/>
</dbReference>
<name>A0ABT3T6W0_9GAMM</name>